<dbReference type="OrthoDB" id="3221808at2759"/>
<dbReference type="EMBL" id="KN833012">
    <property type="protein sequence ID" value="KIM79054.1"/>
    <property type="molecule type" value="Genomic_DNA"/>
</dbReference>
<evidence type="ECO:0000313" key="2">
    <source>
        <dbReference type="EMBL" id="KIM79054.1"/>
    </source>
</evidence>
<name>A0A0C3FGT3_PILCF</name>
<dbReference type="STRING" id="765440.A0A0C3FGT3"/>
<accession>A0A0C3FGT3</accession>
<dbReference type="Proteomes" id="UP000054166">
    <property type="component" value="Unassembled WGS sequence"/>
</dbReference>
<feature type="domain" description="DUF6535" evidence="1">
    <location>
        <begin position="2"/>
        <end position="59"/>
    </location>
</feature>
<reference evidence="2 3" key="1">
    <citation type="submission" date="2014-04" db="EMBL/GenBank/DDBJ databases">
        <authorList>
            <consortium name="DOE Joint Genome Institute"/>
            <person name="Kuo A."/>
            <person name="Tarkka M."/>
            <person name="Buscot F."/>
            <person name="Kohler A."/>
            <person name="Nagy L.G."/>
            <person name="Floudas D."/>
            <person name="Copeland A."/>
            <person name="Barry K.W."/>
            <person name="Cichocki N."/>
            <person name="Veneault-Fourrey C."/>
            <person name="LaButti K."/>
            <person name="Lindquist E.A."/>
            <person name="Lipzen A."/>
            <person name="Lundell T."/>
            <person name="Morin E."/>
            <person name="Murat C."/>
            <person name="Sun H."/>
            <person name="Tunlid A."/>
            <person name="Henrissat B."/>
            <person name="Grigoriev I.V."/>
            <person name="Hibbett D.S."/>
            <person name="Martin F."/>
            <person name="Nordberg H.P."/>
            <person name="Cantor M.N."/>
            <person name="Hua S.X."/>
        </authorList>
    </citation>
    <scope>NUCLEOTIDE SEQUENCE [LARGE SCALE GENOMIC DNA]</scope>
    <source>
        <strain evidence="2 3">F 1598</strain>
    </source>
</reference>
<dbReference type="InParanoid" id="A0A0C3FGT3"/>
<dbReference type="AlphaFoldDB" id="A0A0C3FGT3"/>
<dbReference type="InterPro" id="IPR045338">
    <property type="entry name" value="DUF6535"/>
</dbReference>
<protein>
    <recommendedName>
        <fullName evidence="1">DUF6535 domain-containing protein</fullName>
    </recommendedName>
</protein>
<dbReference type="HOGENOM" id="CLU_194184_1_0_1"/>
<reference evidence="3" key="2">
    <citation type="submission" date="2015-01" db="EMBL/GenBank/DDBJ databases">
        <title>Evolutionary Origins and Diversification of the Mycorrhizal Mutualists.</title>
        <authorList>
            <consortium name="DOE Joint Genome Institute"/>
            <consortium name="Mycorrhizal Genomics Consortium"/>
            <person name="Kohler A."/>
            <person name="Kuo A."/>
            <person name="Nagy L.G."/>
            <person name="Floudas D."/>
            <person name="Copeland A."/>
            <person name="Barry K.W."/>
            <person name="Cichocki N."/>
            <person name="Veneault-Fourrey C."/>
            <person name="LaButti K."/>
            <person name="Lindquist E.A."/>
            <person name="Lipzen A."/>
            <person name="Lundell T."/>
            <person name="Morin E."/>
            <person name="Murat C."/>
            <person name="Riley R."/>
            <person name="Ohm R."/>
            <person name="Sun H."/>
            <person name="Tunlid A."/>
            <person name="Henrissat B."/>
            <person name="Grigoriev I.V."/>
            <person name="Hibbett D.S."/>
            <person name="Martin F."/>
        </authorList>
    </citation>
    <scope>NUCLEOTIDE SEQUENCE [LARGE SCALE GENOMIC DNA]</scope>
    <source>
        <strain evidence="3">F 1598</strain>
    </source>
</reference>
<sequence>IRKQVCTYDKGLLESWKSDMDGIVIFACLFSANVTAFIESYKNLTPDSGDITVALLMQIK</sequence>
<dbReference type="Pfam" id="PF20153">
    <property type="entry name" value="DUF6535"/>
    <property type="match status" value="1"/>
</dbReference>
<feature type="non-terminal residue" evidence="2">
    <location>
        <position position="1"/>
    </location>
</feature>
<evidence type="ECO:0000259" key="1">
    <source>
        <dbReference type="Pfam" id="PF20153"/>
    </source>
</evidence>
<evidence type="ECO:0000313" key="3">
    <source>
        <dbReference type="Proteomes" id="UP000054166"/>
    </source>
</evidence>
<gene>
    <name evidence="2" type="ORF">PILCRDRAFT_74813</name>
</gene>
<proteinExistence type="predicted"/>
<keyword evidence="3" id="KW-1185">Reference proteome</keyword>
<organism evidence="2 3">
    <name type="scientific">Piloderma croceum (strain F 1598)</name>
    <dbReference type="NCBI Taxonomy" id="765440"/>
    <lineage>
        <taxon>Eukaryota</taxon>
        <taxon>Fungi</taxon>
        <taxon>Dikarya</taxon>
        <taxon>Basidiomycota</taxon>
        <taxon>Agaricomycotina</taxon>
        <taxon>Agaricomycetes</taxon>
        <taxon>Agaricomycetidae</taxon>
        <taxon>Atheliales</taxon>
        <taxon>Atheliaceae</taxon>
        <taxon>Piloderma</taxon>
    </lineage>
</organism>